<keyword evidence="1" id="KW-1133">Transmembrane helix</keyword>
<comment type="caution">
    <text evidence="2">The sequence shown here is derived from an EMBL/GenBank/DDBJ whole genome shotgun (WGS) entry which is preliminary data.</text>
</comment>
<sequence length="199" mass="21726">MPTEVADDDVLLGRIVFPVLRWVTVTVAVWGLTASVERHRRPGWKFEKWSVMSAQQPRSRLVLRFFVVCVLVAATFVTTNLITAPPATAAPCDAPVVNKVACENTRPGTPNWQAPYRDDTILGYTTDISVTPGGQVQFKMLTSAPAYRLDIFRLGWYGGVGARQVGTESMSAIFTGTPSVEACTARTLSTAIATWCWSA</sequence>
<accession>A0ABU4U7Q1</accession>
<organism evidence="2 3">
    <name type="scientific">Lentzea kristufekii</name>
    <dbReference type="NCBI Taxonomy" id="3095430"/>
    <lineage>
        <taxon>Bacteria</taxon>
        <taxon>Bacillati</taxon>
        <taxon>Actinomycetota</taxon>
        <taxon>Actinomycetes</taxon>
        <taxon>Pseudonocardiales</taxon>
        <taxon>Pseudonocardiaceae</taxon>
        <taxon>Lentzea</taxon>
    </lineage>
</organism>
<evidence type="ECO:0000256" key="1">
    <source>
        <dbReference type="SAM" id="Phobius"/>
    </source>
</evidence>
<name>A0ABU4U7Q1_9PSEU</name>
<proteinExistence type="predicted"/>
<keyword evidence="3" id="KW-1185">Reference proteome</keyword>
<keyword evidence="1" id="KW-0472">Membrane</keyword>
<feature type="transmembrane region" description="Helical" evidence="1">
    <location>
        <begin position="61"/>
        <end position="82"/>
    </location>
</feature>
<feature type="transmembrane region" description="Helical" evidence="1">
    <location>
        <begin position="15"/>
        <end position="36"/>
    </location>
</feature>
<protein>
    <submittedName>
        <fullName evidence="2">Uncharacterized protein</fullName>
    </submittedName>
</protein>
<keyword evidence="1" id="KW-0812">Transmembrane</keyword>
<evidence type="ECO:0000313" key="2">
    <source>
        <dbReference type="EMBL" id="MDX8056234.1"/>
    </source>
</evidence>
<dbReference type="EMBL" id="JAXAVV010000038">
    <property type="protein sequence ID" value="MDX8056234.1"/>
    <property type="molecule type" value="Genomic_DNA"/>
</dbReference>
<gene>
    <name evidence="2" type="ORF">SK571_43250</name>
</gene>
<reference evidence="2 3" key="1">
    <citation type="submission" date="2023-11" db="EMBL/GenBank/DDBJ databases">
        <title>Lentzea sokolovensis, sp. nov., Lentzea kristufkii, sp. nov., and Lentzea miocenensis, sp. nov., rare actinobacteria from Sokolov Coal Basin, Miocene lacustrine sediment, Czech Republic.</title>
        <authorList>
            <person name="Lara A."/>
            <person name="Kotroba L."/>
            <person name="Nouioui I."/>
            <person name="Neumann-Schaal M."/>
            <person name="Mast Y."/>
            <person name="Chronakova A."/>
        </authorList>
    </citation>
    <scope>NUCLEOTIDE SEQUENCE [LARGE SCALE GENOMIC DNA]</scope>
    <source>
        <strain evidence="2 3">BCCO 10_0798</strain>
    </source>
</reference>
<evidence type="ECO:0000313" key="3">
    <source>
        <dbReference type="Proteomes" id="UP001271792"/>
    </source>
</evidence>
<dbReference type="RefSeq" id="WP_319989914.1">
    <property type="nucleotide sequence ID" value="NZ_JAXAVV010000038.1"/>
</dbReference>
<dbReference type="Proteomes" id="UP001271792">
    <property type="component" value="Unassembled WGS sequence"/>
</dbReference>